<protein>
    <submittedName>
        <fullName evidence="1">Uncharacterized protein</fullName>
    </submittedName>
</protein>
<feature type="non-terminal residue" evidence="1">
    <location>
        <position position="1"/>
    </location>
</feature>
<reference evidence="1" key="1">
    <citation type="journal article" date="2021" name="Nat. Commun.">
        <title>Genetic determinants of endophytism in the Arabidopsis root mycobiome.</title>
        <authorList>
            <person name="Mesny F."/>
            <person name="Miyauchi S."/>
            <person name="Thiergart T."/>
            <person name="Pickel B."/>
            <person name="Atanasova L."/>
            <person name="Karlsson M."/>
            <person name="Huettel B."/>
            <person name="Barry K.W."/>
            <person name="Haridas S."/>
            <person name="Chen C."/>
            <person name="Bauer D."/>
            <person name="Andreopoulos W."/>
            <person name="Pangilinan J."/>
            <person name="LaButti K."/>
            <person name="Riley R."/>
            <person name="Lipzen A."/>
            <person name="Clum A."/>
            <person name="Drula E."/>
            <person name="Henrissat B."/>
            <person name="Kohler A."/>
            <person name="Grigoriev I.V."/>
            <person name="Martin F.M."/>
            <person name="Hacquard S."/>
        </authorList>
    </citation>
    <scope>NUCLEOTIDE SEQUENCE</scope>
    <source>
        <strain evidence="1">MPI-CAGE-CH-0230</strain>
    </source>
</reference>
<gene>
    <name evidence="1" type="ORF">B0I36DRAFT_342190</name>
</gene>
<comment type="caution">
    <text evidence="1">The sequence shown here is derived from an EMBL/GenBank/DDBJ whole genome shotgun (WGS) entry which is preliminary data.</text>
</comment>
<dbReference type="RefSeq" id="XP_046004003.1">
    <property type="nucleotide sequence ID" value="XM_046156060.1"/>
</dbReference>
<sequence length="150" mass="15983">KGTDTALYLGFFLRNVILGRLLLAVEVLATILAVDGGGAEGVPARVIRAARAQRRRRGRSMVLSECWTGTSGKRREPGEPGHAKVACHTGRPRSGLDARRCCAAGVRDEMAISTHRQLAPDAGEGGEGAILHVGKASNRRNWIQANCCPC</sequence>
<name>A0A9P9BHZ0_9PEZI</name>
<evidence type="ECO:0000313" key="2">
    <source>
        <dbReference type="Proteomes" id="UP000756346"/>
    </source>
</evidence>
<proteinExistence type="predicted"/>
<dbReference type="Proteomes" id="UP000756346">
    <property type="component" value="Unassembled WGS sequence"/>
</dbReference>
<keyword evidence="2" id="KW-1185">Reference proteome</keyword>
<evidence type="ECO:0000313" key="1">
    <source>
        <dbReference type="EMBL" id="KAH7009375.1"/>
    </source>
</evidence>
<dbReference type="EMBL" id="JAGTJQ010000018">
    <property type="protein sequence ID" value="KAH7009375.1"/>
    <property type="molecule type" value="Genomic_DNA"/>
</dbReference>
<dbReference type="AlphaFoldDB" id="A0A9P9BHZ0"/>
<accession>A0A9P9BHZ0</accession>
<dbReference type="GeneID" id="70185606"/>
<organism evidence="1 2">
    <name type="scientific">Microdochium trichocladiopsis</name>
    <dbReference type="NCBI Taxonomy" id="1682393"/>
    <lineage>
        <taxon>Eukaryota</taxon>
        <taxon>Fungi</taxon>
        <taxon>Dikarya</taxon>
        <taxon>Ascomycota</taxon>
        <taxon>Pezizomycotina</taxon>
        <taxon>Sordariomycetes</taxon>
        <taxon>Xylariomycetidae</taxon>
        <taxon>Xylariales</taxon>
        <taxon>Microdochiaceae</taxon>
        <taxon>Microdochium</taxon>
    </lineage>
</organism>